<dbReference type="RefSeq" id="WP_094364151.1">
    <property type="nucleotide sequence ID" value="NZ_NMVQ01000020.1"/>
</dbReference>
<evidence type="ECO:0000256" key="1">
    <source>
        <dbReference type="SAM" id="Phobius"/>
    </source>
</evidence>
<evidence type="ECO:0000313" key="3">
    <source>
        <dbReference type="Proteomes" id="UP000216311"/>
    </source>
</evidence>
<gene>
    <name evidence="2" type="ORF">CGZ93_10780</name>
</gene>
<comment type="caution">
    <text evidence="2">The sequence shown here is derived from an EMBL/GenBank/DDBJ whole genome shotgun (WGS) entry which is preliminary data.</text>
</comment>
<sequence>MKHLWAVLLGGLSTAAAFLALRLWTVAISTPAAPGGKLAVPLFSFAPIRATLFVVSVATAAILAEACVATSGRPRHRLVRIITLAAGVAALLAWGLAYGAQLGLVRSRLSGLPQLPGCSAGEQGCPGYVIGDGAAIARAGVALIVCTVLHACVRWSIALLGGALVLTVLSFGPHVAGHSVSPQGVNEVWSWPPTQLLGLVVVLALLLWWALGILIRPTWWWFVVSLVIWAAILALGVTFTSDRAEHLAAVQAAEGMGVAGDLDWAYPVFAIAFLLCPVALLITWLTDRRRKRPVPESQPVV</sequence>
<feature type="transmembrane region" description="Helical" evidence="1">
    <location>
        <begin position="196"/>
        <end position="214"/>
    </location>
</feature>
<proteinExistence type="predicted"/>
<feature type="transmembrane region" description="Helical" evidence="1">
    <location>
        <begin position="135"/>
        <end position="152"/>
    </location>
</feature>
<dbReference type="Proteomes" id="UP000216311">
    <property type="component" value="Unassembled WGS sequence"/>
</dbReference>
<feature type="transmembrane region" description="Helical" evidence="1">
    <location>
        <begin position="78"/>
        <end position="100"/>
    </location>
</feature>
<reference evidence="2 3" key="1">
    <citation type="submission" date="2017-07" db="EMBL/GenBank/DDBJ databases">
        <title>Draft whole genome sequences of clinical Proprionibacteriaceae strains.</title>
        <authorList>
            <person name="Bernier A.-M."/>
            <person name="Bernard K."/>
            <person name="Domingo M.-C."/>
        </authorList>
    </citation>
    <scope>NUCLEOTIDE SEQUENCE [LARGE SCALE GENOMIC DNA]</scope>
    <source>
        <strain evidence="2 3">NML 130396</strain>
    </source>
</reference>
<keyword evidence="3" id="KW-1185">Reference proteome</keyword>
<feature type="transmembrane region" description="Helical" evidence="1">
    <location>
        <begin position="45"/>
        <end position="66"/>
    </location>
</feature>
<protein>
    <submittedName>
        <fullName evidence="2">Uncharacterized protein</fullName>
    </submittedName>
</protein>
<organism evidence="2 3">
    <name type="scientific">Enemella dayhoffiae</name>
    <dbReference type="NCBI Taxonomy" id="2016507"/>
    <lineage>
        <taxon>Bacteria</taxon>
        <taxon>Bacillati</taxon>
        <taxon>Actinomycetota</taxon>
        <taxon>Actinomycetes</taxon>
        <taxon>Propionibacteriales</taxon>
        <taxon>Propionibacteriaceae</taxon>
        <taxon>Enemella</taxon>
    </lineage>
</organism>
<dbReference type="EMBL" id="NMVQ01000020">
    <property type="protein sequence ID" value="OYO21157.1"/>
    <property type="molecule type" value="Genomic_DNA"/>
</dbReference>
<feature type="transmembrane region" description="Helical" evidence="1">
    <location>
        <begin position="264"/>
        <end position="285"/>
    </location>
</feature>
<accession>A0A255H064</accession>
<evidence type="ECO:0000313" key="2">
    <source>
        <dbReference type="EMBL" id="OYO21157.1"/>
    </source>
</evidence>
<keyword evidence="1" id="KW-0472">Membrane</keyword>
<name>A0A255H064_9ACTN</name>
<feature type="transmembrane region" description="Helical" evidence="1">
    <location>
        <begin position="219"/>
        <end position="239"/>
    </location>
</feature>
<feature type="transmembrane region" description="Helical" evidence="1">
    <location>
        <begin position="157"/>
        <end position="176"/>
    </location>
</feature>
<dbReference type="AlphaFoldDB" id="A0A255H064"/>
<keyword evidence="1" id="KW-0812">Transmembrane</keyword>
<keyword evidence="1" id="KW-1133">Transmembrane helix</keyword>